<evidence type="ECO:0000313" key="8">
    <source>
        <dbReference type="Proteomes" id="UP000656548"/>
    </source>
</evidence>
<dbReference type="PANTHER" id="PTHR30349:SF81">
    <property type="entry name" value="TYROSINE RECOMBINASE XERC"/>
    <property type="match status" value="1"/>
</dbReference>
<keyword evidence="8" id="KW-1185">Reference proteome</keyword>
<dbReference type="InterPro" id="IPR002104">
    <property type="entry name" value="Integrase_catalytic"/>
</dbReference>
<proteinExistence type="predicted"/>
<dbReference type="Pfam" id="PF00589">
    <property type="entry name" value="Phage_integrase"/>
    <property type="match status" value="1"/>
</dbReference>
<dbReference type="Pfam" id="PF02899">
    <property type="entry name" value="Phage_int_SAM_1"/>
    <property type="match status" value="1"/>
</dbReference>
<feature type="domain" description="Tyr recombinase" evidence="5">
    <location>
        <begin position="155"/>
        <end position="352"/>
    </location>
</feature>
<dbReference type="InterPro" id="IPR011010">
    <property type="entry name" value="DNA_brk_join_enz"/>
</dbReference>
<evidence type="ECO:0000256" key="1">
    <source>
        <dbReference type="ARBA" id="ARBA00022908"/>
    </source>
</evidence>
<feature type="domain" description="Core-binding (CB)" evidence="6">
    <location>
        <begin position="22"/>
        <end position="125"/>
    </location>
</feature>
<comment type="caution">
    <text evidence="7">The sequence shown here is derived from an EMBL/GenBank/DDBJ whole genome shotgun (WGS) entry which is preliminary data.</text>
</comment>
<evidence type="ECO:0000313" key="7">
    <source>
        <dbReference type="EMBL" id="MBE1580528.1"/>
    </source>
</evidence>
<evidence type="ECO:0000259" key="5">
    <source>
        <dbReference type="PROSITE" id="PS51898"/>
    </source>
</evidence>
<dbReference type="InterPro" id="IPR010998">
    <property type="entry name" value="Integrase_recombinase_N"/>
</dbReference>
<dbReference type="SUPFAM" id="SSF56349">
    <property type="entry name" value="DNA breaking-rejoining enzymes"/>
    <property type="match status" value="1"/>
</dbReference>
<sequence>MASALVLGESRDGWSGWDGYGKQLNDLTEEWLEDLARQSRHTARAYGRDLGYRIPVSNPDRTGARSPLLGGMSWWAWVSSRGFDPLTVPEREVKRWLGALDDAGYSANTRGRALAAVRSWYRFLLSKNAFHDVMTVSPAAGVSAAAQGIHLPTHSPTIKLTPDQGAAMIAAADRMKSPMRLRHSATVALLITTAVRVGELCSHAIQDLTYDQGKRKIQVHGKGKRVRMVAVPDLADVRLSRYLDSRPDLKVVVRRGHAGARERVPLLMTRNGKKLARNEVWRLLRHVAEFADLPPEVAAMMTPHATRHSAATFAHLSGADMEQIRLLLGHADMRTTQRYVQASGAELPNAVASMLHAVMPGVA</sequence>
<dbReference type="InterPro" id="IPR044068">
    <property type="entry name" value="CB"/>
</dbReference>
<dbReference type="EMBL" id="JADBEJ010000007">
    <property type="protein sequence ID" value="MBE1580528.1"/>
    <property type="molecule type" value="Genomic_DNA"/>
</dbReference>
<protein>
    <submittedName>
        <fullName evidence="7">Site-specific recombinase XerD</fullName>
    </submittedName>
</protein>
<dbReference type="InterPro" id="IPR050090">
    <property type="entry name" value="Tyrosine_recombinase_XerCD"/>
</dbReference>
<dbReference type="RefSeq" id="WP_192747090.1">
    <property type="nucleotide sequence ID" value="NZ_JADBEJ010000007.1"/>
</dbReference>
<dbReference type="Gene3D" id="1.10.443.10">
    <property type="entry name" value="Intergrase catalytic core"/>
    <property type="match status" value="1"/>
</dbReference>
<dbReference type="PROSITE" id="PS51898">
    <property type="entry name" value="TYR_RECOMBINASE"/>
    <property type="match status" value="1"/>
</dbReference>
<gene>
    <name evidence="7" type="ORF">H4W30_007609</name>
</gene>
<dbReference type="SUPFAM" id="SSF47823">
    <property type="entry name" value="lambda integrase-like, N-terminal domain"/>
    <property type="match status" value="1"/>
</dbReference>
<reference evidence="7 8" key="1">
    <citation type="submission" date="2020-10" db="EMBL/GenBank/DDBJ databases">
        <title>Sequencing the genomes of 1000 actinobacteria strains.</title>
        <authorList>
            <person name="Klenk H.-P."/>
        </authorList>
    </citation>
    <scope>NUCLEOTIDE SEQUENCE [LARGE SCALE GENOMIC DNA]</scope>
    <source>
        <strain evidence="7 8">DSM 46661</strain>
    </source>
</reference>
<accession>A0ABR9LJZ5</accession>
<evidence type="ECO:0000256" key="4">
    <source>
        <dbReference type="PROSITE-ProRule" id="PRU01248"/>
    </source>
</evidence>
<evidence type="ECO:0000256" key="2">
    <source>
        <dbReference type="ARBA" id="ARBA00023125"/>
    </source>
</evidence>
<dbReference type="Proteomes" id="UP000656548">
    <property type="component" value="Unassembled WGS sequence"/>
</dbReference>
<dbReference type="PANTHER" id="PTHR30349">
    <property type="entry name" value="PHAGE INTEGRASE-RELATED"/>
    <property type="match status" value="1"/>
</dbReference>
<keyword evidence="1" id="KW-0229">DNA integration</keyword>
<keyword evidence="3" id="KW-0233">DNA recombination</keyword>
<organism evidence="7 8">
    <name type="scientific">Amycolatopsis roodepoortensis</name>
    <dbReference type="NCBI Taxonomy" id="700274"/>
    <lineage>
        <taxon>Bacteria</taxon>
        <taxon>Bacillati</taxon>
        <taxon>Actinomycetota</taxon>
        <taxon>Actinomycetes</taxon>
        <taxon>Pseudonocardiales</taxon>
        <taxon>Pseudonocardiaceae</taxon>
        <taxon>Amycolatopsis</taxon>
    </lineage>
</organism>
<keyword evidence="2 4" id="KW-0238">DNA-binding</keyword>
<dbReference type="InterPro" id="IPR013762">
    <property type="entry name" value="Integrase-like_cat_sf"/>
</dbReference>
<evidence type="ECO:0000259" key="6">
    <source>
        <dbReference type="PROSITE" id="PS51900"/>
    </source>
</evidence>
<evidence type="ECO:0000256" key="3">
    <source>
        <dbReference type="ARBA" id="ARBA00023172"/>
    </source>
</evidence>
<name>A0ABR9LJZ5_9PSEU</name>
<dbReference type="Gene3D" id="1.10.150.130">
    <property type="match status" value="1"/>
</dbReference>
<dbReference type="PROSITE" id="PS51900">
    <property type="entry name" value="CB"/>
    <property type="match status" value="1"/>
</dbReference>
<dbReference type="InterPro" id="IPR004107">
    <property type="entry name" value="Integrase_SAM-like_N"/>
</dbReference>